<reference evidence="9" key="1">
    <citation type="submission" date="2021-01" db="EMBL/GenBank/DDBJ databases">
        <authorList>
            <person name="Corre E."/>
            <person name="Pelletier E."/>
            <person name="Niang G."/>
            <person name="Scheremetjew M."/>
            <person name="Finn R."/>
            <person name="Kale V."/>
            <person name="Holt S."/>
            <person name="Cochrane G."/>
            <person name="Meng A."/>
            <person name="Brown T."/>
            <person name="Cohen L."/>
        </authorList>
    </citation>
    <scope>NUCLEOTIDE SEQUENCE</scope>
    <source>
        <strain evidence="9">UTEX LB 985</strain>
    </source>
</reference>
<dbReference type="PROSITE" id="PS50011">
    <property type="entry name" value="PROTEIN_KINASE_DOM"/>
    <property type="match status" value="1"/>
</dbReference>
<keyword evidence="2" id="KW-0808">Transferase</keyword>
<dbReference type="InterPro" id="IPR017441">
    <property type="entry name" value="Protein_kinase_ATP_BS"/>
</dbReference>
<feature type="region of interest" description="Disordered" evidence="7">
    <location>
        <begin position="322"/>
        <end position="349"/>
    </location>
</feature>
<dbReference type="SUPFAM" id="SSF56112">
    <property type="entry name" value="Protein kinase-like (PK-like)"/>
    <property type="match status" value="1"/>
</dbReference>
<dbReference type="Gene3D" id="1.10.510.10">
    <property type="entry name" value="Transferase(Phosphotransferase) domain 1"/>
    <property type="match status" value="1"/>
</dbReference>
<dbReference type="PANTHER" id="PTHR24353">
    <property type="entry name" value="CYCLIC NUCLEOTIDE-DEPENDENT PROTEIN KINASE"/>
    <property type="match status" value="1"/>
</dbReference>
<accession>A0A7S2DMW0</accession>
<sequence>MLGQGSFGSVALVADPAGVQTAVKRVPRASLNKRERQLLINERRALSDCRHPFVSSLLGTLRLREALYLQLDYCQATLYDVLERQGPIQADHAALLAGCVASALDHVHECGWVHRDLNSENVMFTSSRHLKLIDFGLATTLPPGPPAFQKAGARGIPDHVAPELLSGGLFGRALDWWSFGCLLYAMLIGHTPWVLDDHARREPADCRDDAGWDEVYVDRVLCFSQVPYPASLEVQLSDAARALIASLLVRDPSLRLGHDGGAQVFAHAFFSRVAWAELRKGTLAMPHVCLLPPPPAYSTAAATPNGASETVVEAAPLSRTQSSLRLSRRSSMSSELSAESSEDEGEDREAGAWACFFAGSSLDQGSEEPGEDAWDRYF</sequence>
<dbReference type="Pfam" id="PF00069">
    <property type="entry name" value="Pkinase"/>
    <property type="match status" value="1"/>
</dbReference>
<evidence type="ECO:0000256" key="3">
    <source>
        <dbReference type="ARBA" id="ARBA00022741"/>
    </source>
</evidence>
<evidence type="ECO:0000256" key="2">
    <source>
        <dbReference type="ARBA" id="ARBA00022679"/>
    </source>
</evidence>
<dbReference type="GO" id="GO:0005952">
    <property type="term" value="C:cAMP-dependent protein kinase complex"/>
    <property type="evidence" value="ECO:0007669"/>
    <property type="project" value="TreeGrafter"/>
</dbReference>
<keyword evidence="5 6" id="KW-0067">ATP-binding</keyword>
<feature type="region of interest" description="Disordered" evidence="7">
    <location>
        <begin position="359"/>
        <end position="378"/>
    </location>
</feature>
<evidence type="ECO:0000256" key="6">
    <source>
        <dbReference type="PROSITE-ProRule" id="PRU10141"/>
    </source>
</evidence>
<dbReference type="InterPro" id="IPR000719">
    <property type="entry name" value="Prot_kinase_dom"/>
</dbReference>
<keyword evidence="4" id="KW-0418">Kinase</keyword>
<feature type="compositionally biased region" description="Low complexity" evidence="7">
    <location>
        <begin position="322"/>
        <end position="339"/>
    </location>
</feature>
<evidence type="ECO:0000256" key="5">
    <source>
        <dbReference type="ARBA" id="ARBA00022840"/>
    </source>
</evidence>
<evidence type="ECO:0000256" key="4">
    <source>
        <dbReference type="ARBA" id="ARBA00022777"/>
    </source>
</evidence>
<evidence type="ECO:0000256" key="7">
    <source>
        <dbReference type="SAM" id="MobiDB-lite"/>
    </source>
</evidence>
<evidence type="ECO:0000313" key="9">
    <source>
        <dbReference type="EMBL" id="CAD9459295.1"/>
    </source>
</evidence>
<keyword evidence="3 6" id="KW-0547">Nucleotide-binding</keyword>
<feature type="binding site" evidence="6">
    <location>
        <position position="24"/>
    </location>
    <ligand>
        <name>ATP</name>
        <dbReference type="ChEBI" id="CHEBI:30616"/>
    </ligand>
</feature>
<evidence type="ECO:0000259" key="8">
    <source>
        <dbReference type="PROSITE" id="PS50011"/>
    </source>
</evidence>
<dbReference type="AlphaFoldDB" id="A0A7S2DMW0"/>
<dbReference type="Gene3D" id="3.30.200.20">
    <property type="entry name" value="Phosphorylase Kinase, domain 1"/>
    <property type="match status" value="1"/>
</dbReference>
<dbReference type="GO" id="GO:0005524">
    <property type="term" value="F:ATP binding"/>
    <property type="evidence" value="ECO:0007669"/>
    <property type="project" value="UniProtKB-UniRule"/>
</dbReference>
<dbReference type="GO" id="GO:0004691">
    <property type="term" value="F:cAMP-dependent protein kinase activity"/>
    <property type="evidence" value="ECO:0007669"/>
    <property type="project" value="TreeGrafter"/>
</dbReference>
<dbReference type="PANTHER" id="PTHR24353:SF143">
    <property type="entry name" value="PROTEIN KINASE DOMAIN-CONTAINING PROTEIN"/>
    <property type="match status" value="1"/>
</dbReference>
<gene>
    <name evidence="9" type="ORF">CBRE1094_LOCUS19026</name>
</gene>
<feature type="domain" description="Protein kinase" evidence="8">
    <location>
        <begin position="1"/>
        <end position="270"/>
    </location>
</feature>
<dbReference type="PROSITE" id="PS00107">
    <property type="entry name" value="PROTEIN_KINASE_ATP"/>
    <property type="match status" value="1"/>
</dbReference>
<keyword evidence="1" id="KW-0723">Serine/threonine-protein kinase</keyword>
<dbReference type="EMBL" id="HBGU01034824">
    <property type="protein sequence ID" value="CAD9459295.1"/>
    <property type="molecule type" value="Transcribed_RNA"/>
</dbReference>
<name>A0A7S2DMW0_9EUKA</name>
<proteinExistence type="predicted"/>
<organism evidence="9">
    <name type="scientific">Haptolina brevifila</name>
    <dbReference type="NCBI Taxonomy" id="156173"/>
    <lineage>
        <taxon>Eukaryota</taxon>
        <taxon>Haptista</taxon>
        <taxon>Haptophyta</taxon>
        <taxon>Prymnesiophyceae</taxon>
        <taxon>Prymnesiales</taxon>
        <taxon>Prymnesiaceae</taxon>
        <taxon>Haptolina</taxon>
    </lineage>
</organism>
<protein>
    <recommendedName>
        <fullName evidence="8">Protein kinase domain-containing protein</fullName>
    </recommendedName>
</protein>
<evidence type="ECO:0000256" key="1">
    <source>
        <dbReference type="ARBA" id="ARBA00022527"/>
    </source>
</evidence>
<dbReference type="InterPro" id="IPR011009">
    <property type="entry name" value="Kinase-like_dom_sf"/>
</dbReference>